<evidence type="ECO:0000256" key="1">
    <source>
        <dbReference type="SAM" id="MobiDB-lite"/>
    </source>
</evidence>
<dbReference type="PANTHER" id="PTHR36387:SF2">
    <property type="entry name" value="UDP-N-ACETYLMURAMOYL-L-ALANYL-D-GLUTAMATE-2, 6-DIAMINOPIMELATE LIGASE"/>
    <property type="match status" value="1"/>
</dbReference>
<dbReference type="EMBL" id="WHWC01000004">
    <property type="protein sequence ID" value="KAG8384491.1"/>
    <property type="molecule type" value="Genomic_DNA"/>
</dbReference>
<name>A0AAV6XNB5_9LAMI</name>
<protein>
    <submittedName>
        <fullName evidence="2">Uncharacterized protein</fullName>
    </submittedName>
</protein>
<evidence type="ECO:0000313" key="2">
    <source>
        <dbReference type="EMBL" id="KAG8384491.1"/>
    </source>
</evidence>
<organism evidence="2 3">
    <name type="scientific">Buddleja alternifolia</name>
    <dbReference type="NCBI Taxonomy" id="168488"/>
    <lineage>
        <taxon>Eukaryota</taxon>
        <taxon>Viridiplantae</taxon>
        <taxon>Streptophyta</taxon>
        <taxon>Embryophyta</taxon>
        <taxon>Tracheophyta</taxon>
        <taxon>Spermatophyta</taxon>
        <taxon>Magnoliopsida</taxon>
        <taxon>eudicotyledons</taxon>
        <taxon>Gunneridae</taxon>
        <taxon>Pentapetalae</taxon>
        <taxon>asterids</taxon>
        <taxon>lamiids</taxon>
        <taxon>Lamiales</taxon>
        <taxon>Scrophulariaceae</taxon>
        <taxon>Buddlejeae</taxon>
        <taxon>Buddleja</taxon>
    </lineage>
</organism>
<feature type="region of interest" description="Disordered" evidence="1">
    <location>
        <begin position="31"/>
        <end position="160"/>
    </location>
</feature>
<proteinExistence type="predicted"/>
<feature type="compositionally biased region" description="Basic and acidic residues" evidence="1">
    <location>
        <begin position="54"/>
        <end position="77"/>
    </location>
</feature>
<feature type="region of interest" description="Disordered" evidence="1">
    <location>
        <begin position="1"/>
        <end position="20"/>
    </location>
</feature>
<keyword evidence="3" id="KW-1185">Reference proteome</keyword>
<dbReference type="AlphaFoldDB" id="A0AAV6XNB5"/>
<accession>A0AAV6XNB5</accession>
<comment type="caution">
    <text evidence="2">The sequence shown here is derived from an EMBL/GenBank/DDBJ whole genome shotgun (WGS) entry which is preliminary data.</text>
</comment>
<feature type="compositionally biased region" description="Acidic residues" evidence="1">
    <location>
        <begin position="40"/>
        <end position="49"/>
    </location>
</feature>
<reference evidence="2" key="1">
    <citation type="submission" date="2019-10" db="EMBL/GenBank/DDBJ databases">
        <authorList>
            <person name="Zhang R."/>
            <person name="Pan Y."/>
            <person name="Wang J."/>
            <person name="Ma R."/>
            <person name="Yu S."/>
        </authorList>
    </citation>
    <scope>NUCLEOTIDE SEQUENCE</scope>
    <source>
        <strain evidence="2">LA-IB0</strain>
        <tissue evidence="2">Leaf</tissue>
    </source>
</reference>
<gene>
    <name evidence="2" type="ORF">BUALT_Bualt04G0123200</name>
</gene>
<dbReference type="Proteomes" id="UP000826271">
    <property type="component" value="Unassembled WGS sequence"/>
</dbReference>
<evidence type="ECO:0000313" key="3">
    <source>
        <dbReference type="Proteomes" id="UP000826271"/>
    </source>
</evidence>
<sequence>MPSRSKNPNPKTFNSSSGNFNFRIELSNFRINTSDREMDSDTDAPEEFTLEQGMQRDEELRKLQKENKARVVREGKERRRQWAQKLTPRSLPKKEITKDETETETREVTQDNKGMLPDDIVNLLAANEKKVFTSDSEDEKTEKKPASRKKRQKKAGLEPVILKDIPPAQCVQNSLEFLKKRKMQVSRSSAVLKNSNQALRLLSTSGLLK</sequence>
<feature type="compositionally biased region" description="Basic and acidic residues" evidence="1">
    <location>
        <begin position="92"/>
        <end position="110"/>
    </location>
</feature>
<dbReference type="PANTHER" id="PTHR36387">
    <property type="entry name" value="UDP-N-ACETYLMURAMOYL-L-ALANYL-D-GLUTAMATE-2, 6-DIAMINOPIMELATE LIGASE"/>
    <property type="match status" value="1"/>
</dbReference>